<dbReference type="InterPro" id="IPR040921">
    <property type="entry name" value="Peptidase_S66C"/>
</dbReference>
<comment type="caution">
    <text evidence="5">The sequence shown here is derived from an EMBL/GenBank/DDBJ whole genome shotgun (WGS) entry which is preliminary data.</text>
</comment>
<comment type="similarity">
    <text evidence="1">Belongs to the peptidase S66 family.</text>
</comment>
<feature type="domain" description="LD-carboxypeptidase N-terminal" evidence="3">
    <location>
        <begin position="15"/>
        <end position="134"/>
    </location>
</feature>
<reference evidence="5 6" key="1">
    <citation type="submission" date="2013-08" db="EMBL/GenBank/DDBJ databases">
        <title>Genome sequencing of Cellulomonas bogoriensis 69B4.</title>
        <authorList>
            <person name="Chen F."/>
            <person name="Li Y."/>
            <person name="Wang G."/>
        </authorList>
    </citation>
    <scope>NUCLEOTIDE SEQUENCE [LARGE SCALE GENOMIC DNA]</scope>
    <source>
        <strain evidence="5 6">69B4</strain>
    </source>
</reference>
<sequence>MTIRYPRPLSPGDLIGVTAPSAGVPDALRPRLEVAIGHLRSHGFDVRLGRCLGTPGPTSAPAAERAAELTDMLTDPEVRAVVPPWGGVLAMDLLRHLDWDRIAAAEPTWMVGYSDVAMLLTALTVRTGTATLHGQNLMDTPYRVPAPLLPWLDVVTAPAGAVLTQGPSRMHRGEGFDDWVADPTTTSYTLTGSGTWGRLDGEGDVQATGRLLGGCIEVVANLAGTPEGDLAGFVDRHAPEGLLVHLEAAEASALEIGRRLHGLRRAGWFDHANAVLVARTHAPDSPGYSQRDAVADALGDLGVPVLVDVDCGHVPPHLALVNGALATVRWTPGQKALTQTLV</sequence>
<dbReference type="PIRSF" id="PIRSF028757">
    <property type="entry name" value="LD-carboxypeptidase"/>
    <property type="match status" value="1"/>
</dbReference>
<name>A0A0A0C4V5_9CELL</name>
<accession>A0A0A0C4V5</accession>
<evidence type="ECO:0000259" key="3">
    <source>
        <dbReference type="Pfam" id="PF02016"/>
    </source>
</evidence>
<dbReference type="CDD" id="cd07062">
    <property type="entry name" value="Peptidase_S66_mccF_like"/>
    <property type="match status" value="1"/>
</dbReference>
<evidence type="ECO:0000256" key="1">
    <source>
        <dbReference type="ARBA" id="ARBA00010233"/>
    </source>
</evidence>
<dbReference type="GO" id="GO:0016787">
    <property type="term" value="F:hydrolase activity"/>
    <property type="evidence" value="ECO:0007669"/>
    <property type="project" value="UniProtKB-KW"/>
</dbReference>
<dbReference type="Pfam" id="PF17676">
    <property type="entry name" value="Peptidase_S66C"/>
    <property type="match status" value="1"/>
</dbReference>
<dbReference type="OrthoDB" id="9807329at2"/>
<dbReference type="SUPFAM" id="SSF141986">
    <property type="entry name" value="LD-carboxypeptidase A C-terminal domain-like"/>
    <property type="match status" value="1"/>
</dbReference>
<keyword evidence="2" id="KW-0378">Hydrolase</keyword>
<evidence type="ECO:0000256" key="2">
    <source>
        <dbReference type="ARBA" id="ARBA00022801"/>
    </source>
</evidence>
<feature type="domain" description="LD-carboxypeptidase C-terminal" evidence="4">
    <location>
        <begin position="208"/>
        <end position="328"/>
    </location>
</feature>
<dbReference type="InterPro" id="IPR040449">
    <property type="entry name" value="Peptidase_S66_N"/>
</dbReference>
<dbReference type="Proteomes" id="UP000054314">
    <property type="component" value="Unassembled WGS sequence"/>
</dbReference>
<dbReference type="EMBL" id="AXCZ01000004">
    <property type="protein sequence ID" value="KGM14389.1"/>
    <property type="molecule type" value="Genomic_DNA"/>
</dbReference>
<dbReference type="PANTHER" id="PTHR30237">
    <property type="entry name" value="MURAMOYLTETRAPEPTIDE CARBOXYPEPTIDASE"/>
    <property type="match status" value="1"/>
</dbReference>
<dbReference type="Gene3D" id="3.40.50.10740">
    <property type="entry name" value="Class I glutamine amidotransferase-like"/>
    <property type="match status" value="1"/>
</dbReference>
<dbReference type="RefSeq" id="WP_035056586.1">
    <property type="nucleotide sequence ID" value="NZ_AXCZ01000004.1"/>
</dbReference>
<keyword evidence="6" id="KW-1185">Reference proteome</keyword>
<dbReference type="Pfam" id="PF02016">
    <property type="entry name" value="Peptidase_S66"/>
    <property type="match status" value="1"/>
</dbReference>
<dbReference type="PANTHER" id="PTHR30237:SF5">
    <property type="entry name" value="CARBOXYPEPTIDASE VC_A0337-RELATED"/>
    <property type="match status" value="1"/>
</dbReference>
<dbReference type="SUPFAM" id="SSF52317">
    <property type="entry name" value="Class I glutamine amidotransferase-like"/>
    <property type="match status" value="1"/>
</dbReference>
<evidence type="ECO:0000313" key="6">
    <source>
        <dbReference type="Proteomes" id="UP000054314"/>
    </source>
</evidence>
<dbReference type="InterPro" id="IPR027478">
    <property type="entry name" value="LdcA_N"/>
</dbReference>
<organism evidence="5 6">
    <name type="scientific">Cellulomonas bogoriensis 69B4 = DSM 16987</name>
    <dbReference type="NCBI Taxonomy" id="1386082"/>
    <lineage>
        <taxon>Bacteria</taxon>
        <taxon>Bacillati</taxon>
        <taxon>Actinomycetota</taxon>
        <taxon>Actinomycetes</taxon>
        <taxon>Micrococcales</taxon>
        <taxon>Cellulomonadaceae</taxon>
        <taxon>Cellulomonas</taxon>
    </lineage>
</organism>
<dbReference type="InterPro" id="IPR003507">
    <property type="entry name" value="S66_fam"/>
</dbReference>
<protein>
    <submittedName>
        <fullName evidence="5">Peptidase S66 family protein</fullName>
    </submittedName>
</protein>
<dbReference type="InterPro" id="IPR027461">
    <property type="entry name" value="Carboxypeptidase_A_C_sf"/>
</dbReference>
<dbReference type="Gene3D" id="3.50.30.60">
    <property type="entry name" value="LD-carboxypeptidase A C-terminal domain-like"/>
    <property type="match status" value="1"/>
</dbReference>
<dbReference type="AlphaFoldDB" id="A0A0A0C4V5"/>
<dbReference type="InterPro" id="IPR029062">
    <property type="entry name" value="Class_I_gatase-like"/>
</dbReference>
<evidence type="ECO:0000259" key="4">
    <source>
        <dbReference type="Pfam" id="PF17676"/>
    </source>
</evidence>
<evidence type="ECO:0000313" key="5">
    <source>
        <dbReference type="EMBL" id="KGM14389.1"/>
    </source>
</evidence>
<gene>
    <name evidence="5" type="ORF">N869_12540</name>
</gene>
<proteinExistence type="inferred from homology"/>